<evidence type="ECO:0000313" key="3">
    <source>
        <dbReference type="Proteomes" id="UP000824267"/>
    </source>
</evidence>
<keyword evidence="1" id="KW-0732">Signal</keyword>
<dbReference type="SUPFAM" id="SSF103088">
    <property type="entry name" value="OmpA-like"/>
    <property type="match status" value="1"/>
</dbReference>
<name>A0A9D1RKB2_9BACT</name>
<evidence type="ECO:0000256" key="1">
    <source>
        <dbReference type="SAM" id="SignalP"/>
    </source>
</evidence>
<reference evidence="2" key="1">
    <citation type="journal article" date="2021" name="PeerJ">
        <title>Extensive microbial diversity within the chicken gut microbiome revealed by metagenomics and culture.</title>
        <authorList>
            <person name="Gilroy R."/>
            <person name="Ravi A."/>
            <person name="Getino M."/>
            <person name="Pursley I."/>
            <person name="Horton D.L."/>
            <person name="Alikhan N.F."/>
            <person name="Baker D."/>
            <person name="Gharbi K."/>
            <person name="Hall N."/>
            <person name="Watson M."/>
            <person name="Adriaenssens E.M."/>
            <person name="Foster-Nyarko E."/>
            <person name="Jarju S."/>
            <person name="Secka A."/>
            <person name="Antonio M."/>
            <person name="Oren A."/>
            <person name="Chaudhuri R.R."/>
            <person name="La Ragione R."/>
            <person name="Hildebrand F."/>
            <person name="Pallen M.J."/>
        </authorList>
    </citation>
    <scope>NUCLEOTIDE SEQUENCE</scope>
    <source>
        <strain evidence="2">Gambia16-930</strain>
    </source>
</reference>
<dbReference type="InterPro" id="IPR036737">
    <property type="entry name" value="OmpA-like_sf"/>
</dbReference>
<gene>
    <name evidence="2" type="ORF">IAC47_07955</name>
</gene>
<dbReference type="Proteomes" id="UP000824267">
    <property type="component" value="Unassembled WGS sequence"/>
</dbReference>
<comment type="caution">
    <text evidence="2">The sequence shown here is derived from an EMBL/GenBank/DDBJ whole genome shotgun (WGS) entry which is preliminary data.</text>
</comment>
<protein>
    <submittedName>
        <fullName evidence="2">Uncharacterized protein</fullName>
    </submittedName>
</protein>
<dbReference type="AlphaFoldDB" id="A0A9D1RKB2"/>
<dbReference type="Gene3D" id="3.30.1330.60">
    <property type="entry name" value="OmpA-like domain"/>
    <property type="match status" value="1"/>
</dbReference>
<sequence>MKRILFIFIMFFCVLGLNAQPERANVPQKSKTTNPTNGMEYDIPEDGCDFVMIPQPKKQRRNNRKKQEPTEPYYPDRIEAYICFEPNSAYYTESGLNILDSIYSIAFDKSNNKFYKMTIEAYDDAEPLNELNASLARDRAVMIFNYFSSREETEFIIKRTPSKYVHSCSGEMDYYIKYKMPFDFRWENLYTKAEEERTVNGINLTGKVHLVIENDPEGCLGEYYNYYYPSVDTILSGNCAMVKIPQGALESITHTKDTIEYSCTIDYKEFMTFEDLTNNYHLIPHKKQYLINAGYIVVNADHKPDYATCQMKENFEPVIQVRVPIELQQNDARLRFYAKVYDSKGRPSYKAIPTKREKDKETKLQTLTANITAFQLDTIYIGKKVEEKDMSDYFFSAKEGEPGAFYAMGGWLKPYKLDKKGTYVIKKEMQLVLRKPIGEVIDE</sequence>
<proteinExistence type="predicted"/>
<dbReference type="EMBL" id="DXGG01000248">
    <property type="protein sequence ID" value="HIW88181.1"/>
    <property type="molecule type" value="Genomic_DNA"/>
</dbReference>
<accession>A0A9D1RKB2</accession>
<organism evidence="2 3">
    <name type="scientific">Candidatus Onthomorpha intestinigallinarum</name>
    <dbReference type="NCBI Taxonomy" id="2840880"/>
    <lineage>
        <taxon>Bacteria</taxon>
        <taxon>Pseudomonadati</taxon>
        <taxon>Bacteroidota</taxon>
        <taxon>Bacteroidia</taxon>
        <taxon>Bacteroidales</taxon>
        <taxon>Candidatus Onthomorpha</taxon>
    </lineage>
</organism>
<evidence type="ECO:0000313" key="2">
    <source>
        <dbReference type="EMBL" id="HIW88181.1"/>
    </source>
</evidence>
<feature type="chain" id="PRO_5038679995" evidence="1">
    <location>
        <begin position="20"/>
        <end position="443"/>
    </location>
</feature>
<feature type="signal peptide" evidence="1">
    <location>
        <begin position="1"/>
        <end position="19"/>
    </location>
</feature>
<reference evidence="2" key="2">
    <citation type="submission" date="2021-04" db="EMBL/GenBank/DDBJ databases">
        <authorList>
            <person name="Gilroy R."/>
        </authorList>
    </citation>
    <scope>NUCLEOTIDE SEQUENCE</scope>
    <source>
        <strain evidence="2">Gambia16-930</strain>
    </source>
</reference>